<sequence>MIKKTNNGLQKRKIKIFSLFLLCSGLAWFVSNLTEQYTSTSSFKLEYINVPDSLLFKGSSKDQLEVKLKCSGFQFLRFKFTPKVVQLDLSYIKKRGAKFYLPQEACVKQIEGQLPSSISLIDVDNRDTLYFALYRLYSKTVPVVSRLKIDYAQNYMVDGSLKMEPTEVTLSGPKYEIDTIRNVHTRNAILKEVTDDFSKKLSIVKSNKLVNTKYSSSKVKITGKVARFSEKIIEVPVEVINLDGDMEIKTFPNKISVLCKGKVESLKKIKVADFRVVADFNTVKETRSTMITLNLKNKPEGLFDCKLLEKEVEYILNKQ</sequence>
<keyword evidence="3" id="KW-1185">Reference proteome</keyword>
<keyword evidence="1" id="KW-0732">Signal</keyword>
<dbReference type="PANTHER" id="PTHR37804">
    <property type="entry name" value="CDAA REGULATORY PROTEIN CDAR"/>
    <property type="match status" value="1"/>
</dbReference>
<dbReference type="Gene3D" id="2.170.120.40">
    <property type="entry name" value="YbbR-like domain"/>
    <property type="match status" value="1"/>
</dbReference>
<dbReference type="InterPro" id="IPR012505">
    <property type="entry name" value="YbbR"/>
</dbReference>
<comment type="caution">
    <text evidence="2">The sequence shown here is derived from an EMBL/GenBank/DDBJ whole genome shotgun (WGS) entry which is preliminary data.</text>
</comment>
<dbReference type="Proteomes" id="UP001549799">
    <property type="component" value="Unassembled WGS sequence"/>
</dbReference>
<evidence type="ECO:0000313" key="3">
    <source>
        <dbReference type="Proteomes" id="UP001549799"/>
    </source>
</evidence>
<proteinExistence type="predicted"/>
<dbReference type="Pfam" id="PF07949">
    <property type="entry name" value="YbbR"/>
    <property type="match status" value="1"/>
</dbReference>
<evidence type="ECO:0000313" key="2">
    <source>
        <dbReference type="EMBL" id="MET6990359.1"/>
    </source>
</evidence>
<dbReference type="RefSeq" id="WP_354614761.1">
    <property type="nucleotide sequence ID" value="NZ_JBEXAE010000003.1"/>
</dbReference>
<gene>
    <name evidence="2" type="ORF">ABXZ36_06835</name>
</gene>
<dbReference type="EMBL" id="JBEXAE010000003">
    <property type="protein sequence ID" value="MET6990359.1"/>
    <property type="molecule type" value="Genomic_DNA"/>
</dbReference>
<organism evidence="2 3">
    <name type="scientific">Sediminicola arcticus</name>
    <dbReference type="NCBI Taxonomy" id="1574308"/>
    <lineage>
        <taxon>Bacteria</taxon>
        <taxon>Pseudomonadati</taxon>
        <taxon>Bacteroidota</taxon>
        <taxon>Flavobacteriia</taxon>
        <taxon>Flavobacteriales</taxon>
        <taxon>Flavobacteriaceae</taxon>
        <taxon>Sediminicola</taxon>
    </lineage>
</organism>
<evidence type="ECO:0000256" key="1">
    <source>
        <dbReference type="SAM" id="SignalP"/>
    </source>
</evidence>
<protein>
    <submittedName>
        <fullName evidence="2">CdaR family protein</fullName>
    </submittedName>
</protein>
<dbReference type="Gene3D" id="2.170.120.30">
    <property type="match status" value="1"/>
</dbReference>
<dbReference type="InterPro" id="IPR053154">
    <property type="entry name" value="c-di-AMP_regulator"/>
</dbReference>
<feature type="signal peptide" evidence="1">
    <location>
        <begin position="1"/>
        <end position="29"/>
    </location>
</feature>
<dbReference type="PANTHER" id="PTHR37804:SF1">
    <property type="entry name" value="CDAA REGULATORY PROTEIN CDAR"/>
    <property type="match status" value="1"/>
</dbReference>
<accession>A0ABV2SVT0</accession>
<reference evidence="2 3" key="1">
    <citation type="submission" date="2024-07" db="EMBL/GenBank/DDBJ databases">
        <title>The genome sequence of type strain Sediminicola arcticus GDMCC 1.2805.</title>
        <authorList>
            <person name="Liu Y."/>
        </authorList>
    </citation>
    <scope>NUCLEOTIDE SEQUENCE [LARGE SCALE GENOMIC DNA]</scope>
    <source>
        <strain evidence="2 3">GDMCC 1.2805</strain>
    </source>
</reference>
<feature type="chain" id="PRO_5046908066" evidence="1">
    <location>
        <begin position="30"/>
        <end position="319"/>
    </location>
</feature>
<name>A0ABV2SVT0_9FLAO</name>